<evidence type="ECO:0000313" key="1">
    <source>
        <dbReference type="EMBL" id="JAP54378.1"/>
    </source>
</evidence>
<dbReference type="EMBL" id="GEEE01008847">
    <property type="protein sequence ID" value="JAP54378.1"/>
    <property type="molecule type" value="Transcribed_RNA"/>
</dbReference>
<gene>
    <name evidence="1" type="ORF">TR166982</name>
</gene>
<reference evidence="1" key="1">
    <citation type="submission" date="2016-01" db="EMBL/GenBank/DDBJ databases">
        <title>Reference transcriptome for the parasite Schistocephalus solidus: insights into the molecular evolution of parasitism.</title>
        <authorList>
            <person name="Hebert F.O."/>
            <person name="Grambauer S."/>
            <person name="Barber I."/>
            <person name="Landry C.R."/>
            <person name="Aubin-Horth N."/>
        </authorList>
    </citation>
    <scope>NUCLEOTIDE SEQUENCE</scope>
</reference>
<sequence>MRITSPLDGSTLRKPILLATSIGNTFDNSNSSCCSCRRNKYDHIAVGSEFWRVSCRNSCPYHNHPLGRGWILFVPLFFATGDPSTGYIILTNSRLESPQLMELSPPIVFNESLPKNAYFEYFPWFFFLILY</sequence>
<name>A0A0X3PS80_SCHSO</name>
<proteinExistence type="predicted"/>
<organism evidence="1">
    <name type="scientific">Schistocephalus solidus</name>
    <name type="common">Tapeworm</name>
    <dbReference type="NCBI Taxonomy" id="70667"/>
    <lineage>
        <taxon>Eukaryota</taxon>
        <taxon>Metazoa</taxon>
        <taxon>Spiralia</taxon>
        <taxon>Lophotrochozoa</taxon>
        <taxon>Platyhelminthes</taxon>
        <taxon>Cestoda</taxon>
        <taxon>Eucestoda</taxon>
        <taxon>Diphyllobothriidea</taxon>
        <taxon>Diphyllobothriidae</taxon>
        <taxon>Schistocephalus</taxon>
    </lineage>
</organism>
<accession>A0A0X3PS80</accession>
<protein>
    <submittedName>
        <fullName evidence="1">Uncharacterized protein</fullName>
    </submittedName>
</protein>
<dbReference type="AlphaFoldDB" id="A0A0X3PS80"/>